<dbReference type="RefSeq" id="WP_311423718.1">
    <property type="nucleotide sequence ID" value="NZ_JAVREH010000019.1"/>
</dbReference>
<evidence type="ECO:0000256" key="1">
    <source>
        <dbReference type="SAM" id="MobiDB-lite"/>
    </source>
</evidence>
<keyword evidence="3" id="KW-1185">Reference proteome</keyword>
<evidence type="ECO:0000313" key="2">
    <source>
        <dbReference type="EMBL" id="MDT0262569.1"/>
    </source>
</evidence>
<dbReference type="EMBL" id="JAVREH010000019">
    <property type="protein sequence ID" value="MDT0262569.1"/>
    <property type="molecule type" value="Genomic_DNA"/>
</dbReference>
<proteinExistence type="predicted"/>
<dbReference type="Proteomes" id="UP001183176">
    <property type="component" value="Unassembled WGS sequence"/>
</dbReference>
<comment type="caution">
    <text evidence="2">The sequence shown here is derived from an EMBL/GenBank/DDBJ whole genome shotgun (WGS) entry which is preliminary data.</text>
</comment>
<feature type="region of interest" description="Disordered" evidence="1">
    <location>
        <begin position="1"/>
        <end position="28"/>
    </location>
</feature>
<evidence type="ECO:0000313" key="3">
    <source>
        <dbReference type="Proteomes" id="UP001183176"/>
    </source>
</evidence>
<gene>
    <name evidence="2" type="ORF">RM423_14325</name>
</gene>
<reference evidence="3" key="1">
    <citation type="submission" date="2023-07" db="EMBL/GenBank/DDBJ databases">
        <title>30 novel species of actinomycetes from the DSMZ collection.</title>
        <authorList>
            <person name="Nouioui I."/>
        </authorList>
    </citation>
    <scope>NUCLEOTIDE SEQUENCE [LARGE SCALE GENOMIC DNA]</scope>
    <source>
        <strain evidence="3">DSM 44399</strain>
    </source>
</reference>
<sequence length="78" mass="8140">MTDQGTTDSHSPHAESDQPSDAAALVSHNSEINTTAALAHRCGMTHLASGRLCLLPERHAGSCDFVQPSDVESAIAGR</sequence>
<protein>
    <submittedName>
        <fullName evidence="2">Uncharacterized protein</fullName>
    </submittedName>
</protein>
<organism evidence="2 3">
    <name type="scientific">Jatrophihabitans lederbergiae</name>
    <dbReference type="NCBI Taxonomy" id="3075547"/>
    <lineage>
        <taxon>Bacteria</taxon>
        <taxon>Bacillati</taxon>
        <taxon>Actinomycetota</taxon>
        <taxon>Actinomycetes</taxon>
        <taxon>Jatrophihabitantales</taxon>
        <taxon>Jatrophihabitantaceae</taxon>
        <taxon>Jatrophihabitans</taxon>
    </lineage>
</organism>
<accession>A0ABU2JD05</accession>
<name>A0ABU2JD05_9ACTN</name>